<protein>
    <submittedName>
        <fullName evidence="6">FG-GAP-like repeat-containing protein</fullName>
    </submittedName>
</protein>
<proteinExistence type="predicted"/>
<keyword evidence="7" id="KW-1185">Reference proteome</keyword>
<evidence type="ECO:0000313" key="6">
    <source>
        <dbReference type="EMBL" id="MDN5200423.1"/>
    </source>
</evidence>
<name>A0ABT8KJI4_9BACT</name>
<evidence type="ECO:0000256" key="3">
    <source>
        <dbReference type="ARBA" id="ARBA00022729"/>
    </source>
</evidence>
<evidence type="ECO:0000313" key="7">
    <source>
        <dbReference type="Proteomes" id="UP001172082"/>
    </source>
</evidence>
<keyword evidence="5" id="KW-0472">Membrane</keyword>
<evidence type="ECO:0000256" key="1">
    <source>
        <dbReference type="ARBA" id="ARBA00004167"/>
    </source>
</evidence>
<dbReference type="PANTHER" id="PTHR21419:SF30">
    <property type="entry name" value="IG-LIKE DOMAIN-CONTAINING PROTEIN"/>
    <property type="match status" value="1"/>
</dbReference>
<keyword evidence="3" id="KW-0732">Signal</keyword>
<comment type="caution">
    <text evidence="6">The sequence shown here is derived from an EMBL/GenBank/DDBJ whole genome shotgun (WGS) entry which is preliminary data.</text>
</comment>
<dbReference type="SUPFAM" id="SSF69318">
    <property type="entry name" value="Integrin alpha N-terminal domain"/>
    <property type="match status" value="1"/>
</dbReference>
<accession>A0ABT8KJI4</accession>
<gene>
    <name evidence="6" type="ORF">QQ008_03600</name>
</gene>
<dbReference type="InterPro" id="IPR013517">
    <property type="entry name" value="FG-GAP"/>
</dbReference>
<evidence type="ECO:0000256" key="4">
    <source>
        <dbReference type="ARBA" id="ARBA00022989"/>
    </source>
</evidence>
<dbReference type="InterPro" id="IPR045232">
    <property type="entry name" value="FAM234"/>
</dbReference>
<keyword evidence="4" id="KW-1133">Transmembrane helix</keyword>
<organism evidence="6 7">
    <name type="scientific">Splendidivirga corallicola</name>
    <dbReference type="NCBI Taxonomy" id="3051826"/>
    <lineage>
        <taxon>Bacteria</taxon>
        <taxon>Pseudomonadati</taxon>
        <taxon>Bacteroidota</taxon>
        <taxon>Cytophagia</taxon>
        <taxon>Cytophagales</taxon>
        <taxon>Splendidivirgaceae</taxon>
        <taxon>Splendidivirga</taxon>
    </lineage>
</organism>
<keyword evidence="2" id="KW-0812">Transmembrane</keyword>
<dbReference type="InterPro" id="IPR028994">
    <property type="entry name" value="Integrin_alpha_N"/>
</dbReference>
<dbReference type="Gene3D" id="2.130.10.130">
    <property type="entry name" value="Integrin alpha, N-terminal"/>
    <property type="match status" value="2"/>
</dbReference>
<comment type="subcellular location">
    <subcellularLocation>
        <location evidence="1">Membrane</location>
        <topology evidence="1">Single-pass membrane protein</topology>
    </subcellularLocation>
</comment>
<dbReference type="RefSeq" id="WP_346750448.1">
    <property type="nucleotide sequence ID" value="NZ_JAUJEA010000001.1"/>
</dbReference>
<evidence type="ECO:0000256" key="5">
    <source>
        <dbReference type="ARBA" id="ARBA00023136"/>
    </source>
</evidence>
<reference evidence="6" key="1">
    <citation type="submission" date="2023-06" db="EMBL/GenBank/DDBJ databases">
        <title>Genomic of Parafulvivirga corallium.</title>
        <authorList>
            <person name="Wang G."/>
        </authorList>
    </citation>
    <scope>NUCLEOTIDE SEQUENCE</scope>
    <source>
        <strain evidence="6">BMA10</strain>
    </source>
</reference>
<evidence type="ECO:0000256" key="2">
    <source>
        <dbReference type="ARBA" id="ARBA00022692"/>
    </source>
</evidence>
<sequence length="491" mass="53585">MKKLFFLFLIFQTINHNAISQLQKPVWSTVFDGLGTFSSPRTADLNGDGTLDIILGAGREEFNACDSSVIALNGANGELLWNVSARDQIFGSADFLDITGDGIVDIFIGGRSAEFMSINGKTGEIIWEYFPEGDTVASRKHGLYNFYNPQFIPDQDGDQVKDILISNGGDVTAEPYDPNRPTGHLMVISGASGKLIVSADMPDKREIYMSVVVDDINNNDTLDIIYGTGGETVGGNLFRTTLDQLMKGDLSNSILMATGENKGFISPPVLVDVTKDGVKDVIVNAVDGRMMAFSGVDNQIIWGGKIPNTEVYSSLAVGDINKDGTPDFFAVYALGIWPDLKSTRPFLVDGSKGEILFMDSIGFYQTSSPIIADFNSDGNNDVLINVNFFLPNEKGEKTIHNSLLVYDFVNQGKFAIVEPYVGSNVASTPWVGDLDGDGLLDIIYTNMTRPDRVYTYDGLRISRLKTNIPVGKGVDWGAYMGNNYNGIFEQE</sequence>
<dbReference type="Proteomes" id="UP001172082">
    <property type="component" value="Unassembled WGS sequence"/>
</dbReference>
<dbReference type="EMBL" id="JAUJEA010000001">
    <property type="protein sequence ID" value="MDN5200423.1"/>
    <property type="molecule type" value="Genomic_DNA"/>
</dbReference>
<dbReference type="Pfam" id="PF13517">
    <property type="entry name" value="FG-GAP_3"/>
    <property type="match status" value="1"/>
</dbReference>
<dbReference type="PANTHER" id="PTHR21419">
    <property type="match status" value="1"/>
</dbReference>